<evidence type="ECO:0000256" key="1">
    <source>
        <dbReference type="ARBA" id="ARBA00010884"/>
    </source>
</evidence>
<gene>
    <name evidence="4" type="ORF">DCD74_09805</name>
</gene>
<feature type="domain" description="AB hydrolase-1" evidence="3">
    <location>
        <begin position="74"/>
        <end position="310"/>
    </location>
</feature>
<dbReference type="GO" id="GO:0047372">
    <property type="term" value="F:monoacylglycerol lipase activity"/>
    <property type="evidence" value="ECO:0007669"/>
    <property type="project" value="TreeGrafter"/>
</dbReference>
<dbReference type="AlphaFoldDB" id="A0A344J7C4"/>
<evidence type="ECO:0000313" key="4">
    <source>
        <dbReference type="EMBL" id="AXA84934.1"/>
    </source>
</evidence>
<dbReference type="InterPro" id="IPR000073">
    <property type="entry name" value="AB_hydrolase_1"/>
</dbReference>
<dbReference type="PANTHER" id="PTHR10794:SF63">
    <property type="entry name" value="ALPHA_BETA HYDROLASE 1, ISOFORM A"/>
    <property type="match status" value="1"/>
</dbReference>
<comment type="similarity">
    <text evidence="1">Belongs to the AB hydrolase superfamily. AB hydrolase 4 family.</text>
</comment>
<keyword evidence="4" id="KW-0378">Hydrolase</keyword>
<dbReference type="SUPFAM" id="SSF53474">
    <property type="entry name" value="alpha/beta-Hydrolases"/>
    <property type="match status" value="1"/>
</dbReference>
<dbReference type="PANTHER" id="PTHR10794">
    <property type="entry name" value="ABHYDROLASE DOMAIN-CONTAINING PROTEIN"/>
    <property type="match status" value="1"/>
</dbReference>
<evidence type="ECO:0000256" key="2">
    <source>
        <dbReference type="PIRSR" id="PIRSR005211-1"/>
    </source>
</evidence>
<dbReference type="InterPro" id="IPR012020">
    <property type="entry name" value="ABHD4"/>
</dbReference>
<reference evidence="5" key="1">
    <citation type="submission" date="2018-05" db="EMBL/GenBank/DDBJ databases">
        <title>Luteimonas pekinense sp. nov., isolated from human Meibomian gland secretions, Beijing, China.</title>
        <authorList>
            <person name="Wen T."/>
            <person name="Bai H."/>
            <person name="Lv H."/>
        </authorList>
    </citation>
    <scope>NUCLEOTIDE SEQUENCE [LARGE SCALE GENOMIC DNA]</scope>
    <source>
        <strain evidence="5">83-4</strain>
    </source>
</reference>
<dbReference type="InterPro" id="IPR050960">
    <property type="entry name" value="AB_hydrolase_4_sf"/>
</dbReference>
<proteinExistence type="inferred from homology"/>
<sequence>MRRIDSPYRAPWWAASPHLQSVLASSPWRVARGARRLKAIGAVSQAHVLDAGDGVRLHGLHSTLPGRAPRGMALLLHGWEGSAESGYMRLTAANLLEAGFDVFRLNFRDHGPSHHLNEAIFHSCRIDEVIGAAKQVAQRWPLQSLVVAGYSLGGNFALRLALHAPANGLPIARVAAVCPALDPERTTQAMERGFPLYQRYFLRKWTRSLRRKRELFPQAHGFDDAFFKLGLRDLTARLIEHGGMDEFPDVAAYFDGYRISAERLATMSVPVDILTSMDDPVIPVDDFAGLQLPDSATVEIAAHGGHCGFLRDARLHGYAEDWVAAKLSTALAPTSA</sequence>
<dbReference type="Gene3D" id="3.40.50.1820">
    <property type="entry name" value="alpha/beta hydrolase"/>
    <property type="match status" value="1"/>
</dbReference>
<protein>
    <submittedName>
        <fullName evidence="4">Alpha/beta hydrolase</fullName>
    </submittedName>
</protein>
<feature type="active site" description="Charge relay system" evidence="2">
    <location>
        <position position="151"/>
    </location>
</feature>
<dbReference type="InterPro" id="IPR029058">
    <property type="entry name" value="AB_hydrolase_fold"/>
</dbReference>
<name>A0A344J7C4_9GAMM</name>
<feature type="active site" description="Charge relay system" evidence="2">
    <location>
        <position position="279"/>
    </location>
</feature>
<dbReference type="EMBL" id="CP029556">
    <property type="protein sequence ID" value="AXA84934.1"/>
    <property type="molecule type" value="Genomic_DNA"/>
</dbReference>
<accession>A0A344J7C4</accession>
<dbReference type="KEGG" id="lue:DCD74_09805"/>
<dbReference type="OrthoDB" id="332676at2"/>
<evidence type="ECO:0000259" key="3">
    <source>
        <dbReference type="Pfam" id="PF00561"/>
    </source>
</evidence>
<evidence type="ECO:0000313" key="5">
    <source>
        <dbReference type="Proteomes" id="UP000251842"/>
    </source>
</evidence>
<dbReference type="GO" id="GO:0034338">
    <property type="term" value="F:short-chain carboxylesterase activity"/>
    <property type="evidence" value="ECO:0007669"/>
    <property type="project" value="TreeGrafter"/>
</dbReference>
<dbReference type="PIRSF" id="PIRSF005211">
    <property type="entry name" value="Ab_hydro_YheT"/>
    <property type="match status" value="1"/>
</dbReference>
<organism evidence="4 5">
    <name type="scientific">Solilutibacter oculi</name>
    <dbReference type="NCBI Taxonomy" id="2698682"/>
    <lineage>
        <taxon>Bacteria</taxon>
        <taxon>Pseudomonadati</taxon>
        <taxon>Pseudomonadota</taxon>
        <taxon>Gammaproteobacteria</taxon>
        <taxon>Lysobacterales</taxon>
        <taxon>Lysobacteraceae</taxon>
        <taxon>Solilutibacter</taxon>
    </lineage>
</organism>
<dbReference type="RefSeq" id="WP_112927146.1">
    <property type="nucleotide sequence ID" value="NZ_CP029556.1"/>
</dbReference>
<dbReference type="Proteomes" id="UP000251842">
    <property type="component" value="Chromosome"/>
</dbReference>
<dbReference type="Pfam" id="PF00561">
    <property type="entry name" value="Abhydrolase_1"/>
    <property type="match status" value="1"/>
</dbReference>
<keyword evidence="5" id="KW-1185">Reference proteome</keyword>
<feature type="active site" description="Charge relay system" evidence="2">
    <location>
        <position position="306"/>
    </location>
</feature>